<keyword evidence="9" id="KW-0046">Antibiotic resistance</keyword>
<dbReference type="GO" id="GO:0015297">
    <property type="term" value="F:antiporter activity"/>
    <property type="evidence" value="ECO:0007669"/>
    <property type="project" value="InterPro"/>
</dbReference>
<keyword evidence="8 10" id="KW-0472">Membrane</keyword>
<reference evidence="11" key="1">
    <citation type="submission" date="2019-11" db="EMBL/GenBank/DDBJ databases">
        <authorList>
            <person name="Feng L."/>
        </authorList>
    </citation>
    <scope>NUCLEOTIDE SEQUENCE</scope>
    <source>
        <strain evidence="11">BgluceraseaLFYP119</strain>
    </source>
</reference>
<evidence type="ECO:0000256" key="1">
    <source>
        <dbReference type="ARBA" id="ARBA00004651"/>
    </source>
</evidence>
<evidence type="ECO:0000256" key="10">
    <source>
        <dbReference type="SAM" id="Phobius"/>
    </source>
</evidence>
<dbReference type="PIRSF" id="PIRSF006603">
    <property type="entry name" value="DinF"/>
    <property type="match status" value="1"/>
</dbReference>
<dbReference type="GO" id="GO:0005886">
    <property type="term" value="C:plasma membrane"/>
    <property type="evidence" value="ECO:0007669"/>
    <property type="project" value="UniProtKB-SubCell"/>
</dbReference>
<accession>A0A6N2V214</accession>
<dbReference type="InterPro" id="IPR051327">
    <property type="entry name" value="MATE_MepA_subfamily"/>
</dbReference>
<protein>
    <recommendedName>
        <fullName evidence="3">Multidrug export protein MepA</fullName>
    </recommendedName>
</protein>
<name>A0A6N2V214_9FIRM</name>
<keyword evidence="5" id="KW-1003">Cell membrane</keyword>
<organism evidence="11">
    <name type="scientific">Blautia glucerasea</name>
    <dbReference type="NCBI Taxonomy" id="536633"/>
    <lineage>
        <taxon>Bacteria</taxon>
        <taxon>Bacillati</taxon>
        <taxon>Bacillota</taxon>
        <taxon>Clostridia</taxon>
        <taxon>Lachnospirales</taxon>
        <taxon>Lachnospiraceae</taxon>
        <taxon>Blautia</taxon>
    </lineage>
</organism>
<comment type="subcellular location">
    <subcellularLocation>
        <location evidence="1">Cell membrane</location>
        <topology evidence="1">Multi-pass membrane protein</topology>
    </subcellularLocation>
</comment>
<feature type="transmembrane region" description="Helical" evidence="10">
    <location>
        <begin position="353"/>
        <end position="374"/>
    </location>
</feature>
<feature type="transmembrane region" description="Helical" evidence="10">
    <location>
        <begin position="386"/>
        <end position="405"/>
    </location>
</feature>
<evidence type="ECO:0000256" key="8">
    <source>
        <dbReference type="ARBA" id="ARBA00023136"/>
    </source>
</evidence>
<gene>
    <name evidence="11" type="primary">mepA_13</name>
    <name evidence="11" type="ORF">BGLFYP119_02422</name>
</gene>
<dbReference type="GO" id="GO:0042910">
    <property type="term" value="F:xenobiotic transmembrane transporter activity"/>
    <property type="evidence" value="ECO:0007669"/>
    <property type="project" value="InterPro"/>
</dbReference>
<feature type="transmembrane region" description="Helical" evidence="10">
    <location>
        <begin position="264"/>
        <end position="286"/>
    </location>
</feature>
<feature type="transmembrane region" description="Helical" evidence="10">
    <location>
        <begin position="307"/>
        <end position="333"/>
    </location>
</feature>
<evidence type="ECO:0000256" key="7">
    <source>
        <dbReference type="ARBA" id="ARBA00022989"/>
    </source>
</evidence>
<evidence type="ECO:0000313" key="11">
    <source>
        <dbReference type="EMBL" id="VYT24484.1"/>
    </source>
</evidence>
<keyword evidence="4" id="KW-0813">Transport</keyword>
<feature type="transmembrane region" description="Helical" evidence="10">
    <location>
        <begin position="43"/>
        <end position="66"/>
    </location>
</feature>
<comment type="similarity">
    <text evidence="2">Belongs to the multi antimicrobial extrusion (MATE) (TC 2.A.66.1) family. MepA subfamily.</text>
</comment>
<dbReference type="InterPro" id="IPR002528">
    <property type="entry name" value="MATE_fam"/>
</dbReference>
<dbReference type="RefSeq" id="WP_156354885.1">
    <property type="nucleotide sequence ID" value="NZ_CACRST010000024.1"/>
</dbReference>
<dbReference type="PROSITE" id="PS51257">
    <property type="entry name" value="PROKAR_LIPOPROTEIN"/>
    <property type="match status" value="1"/>
</dbReference>
<feature type="transmembrane region" description="Helical" evidence="10">
    <location>
        <begin position="129"/>
        <end position="151"/>
    </location>
</feature>
<evidence type="ECO:0000256" key="5">
    <source>
        <dbReference type="ARBA" id="ARBA00022475"/>
    </source>
</evidence>
<proteinExistence type="inferred from homology"/>
<feature type="transmembrane region" description="Helical" evidence="10">
    <location>
        <begin position="230"/>
        <end position="258"/>
    </location>
</feature>
<evidence type="ECO:0000256" key="9">
    <source>
        <dbReference type="ARBA" id="ARBA00023251"/>
    </source>
</evidence>
<dbReference type="InterPro" id="IPR048279">
    <property type="entry name" value="MdtK-like"/>
</dbReference>
<dbReference type="AlphaFoldDB" id="A0A6N2V214"/>
<feature type="transmembrane region" description="Helical" evidence="10">
    <location>
        <begin position="186"/>
        <end position="209"/>
    </location>
</feature>
<keyword evidence="7 10" id="KW-1133">Transmembrane helix</keyword>
<evidence type="ECO:0000256" key="3">
    <source>
        <dbReference type="ARBA" id="ARBA00022106"/>
    </source>
</evidence>
<evidence type="ECO:0000256" key="4">
    <source>
        <dbReference type="ARBA" id="ARBA00022448"/>
    </source>
</evidence>
<sequence length="440" mass="47635">MKRSSNLGEFLRYTILNILGMAGLSCYILADTFFIAAGTGPNGLAALNLAIPVYSVVHGCGMMLGMGGATKYSIFRGQKLEKEGNRIFTNTVYLVGIFAVFFVALGIFFSGNIASLLGADSEIFEMTKTYMRIMLLFAPAFMANDLLICFVRNDGNPGLAMTAMLAGSFSNIIMDYIFIFPLGMGIFGAAFATGVSPIIGMAVLSWHWIKKKNCFHFKIQKPSLQLTGSTFSLGAPSLIAEMASGIVIIVFNFIILGIRGNIGVAAYGVVTNMSLVVTSIFTGIAQGMQPLSSRAYGRGDYESTRRILKYAVVMMAAVSAVIYGFVFFLASPITSAFNSEHNSQLQKIAEEGLRLYFLASPFVGGNIVLAMYFTSTEKVIPAQTISLLRGLFVIIPAAFLLSAWFGMRGVWLSYPVTEGLVTVVALAMLLKIFQKQKIIS</sequence>
<dbReference type="NCBIfam" id="TIGR00797">
    <property type="entry name" value="matE"/>
    <property type="match status" value="1"/>
</dbReference>
<dbReference type="CDD" id="cd13143">
    <property type="entry name" value="MATE_MepA_like"/>
    <property type="match status" value="1"/>
</dbReference>
<dbReference type="GO" id="GO:0046677">
    <property type="term" value="P:response to antibiotic"/>
    <property type="evidence" value="ECO:0007669"/>
    <property type="project" value="UniProtKB-KW"/>
</dbReference>
<feature type="transmembrane region" description="Helical" evidence="10">
    <location>
        <begin position="411"/>
        <end position="433"/>
    </location>
</feature>
<dbReference type="EMBL" id="CACRST010000024">
    <property type="protein sequence ID" value="VYT24484.1"/>
    <property type="molecule type" value="Genomic_DNA"/>
</dbReference>
<feature type="transmembrane region" description="Helical" evidence="10">
    <location>
        <begin position="158"/>
        <end position="180"/>
    </location>
</feature>
<feature type="transmembrane region" description="Helical" evidence="10">
    <location>
        <begin position="12"/>
        <end position="37"/>
    </location>
</feature>
<evidence type="ECO:0000256" key="2">
    <source>
        <dbReference type="ARBA" id="ARBA00008417"/>
    </source>
</evidence>
<dbReference type="PANTHER" id="PTHR43823">
    <property type="entry name" value="SPORULATION PROTEIN YKVU"/>
    <property type="match status" value="1"/>
</dbReference>
<dbReference type="InterPro" id="IPR045070">
    <property type="entry name" value="MATE_MepA-like"/>
</dbReference>
<dbReference type="Pfam" id="PF01554">
    <property type="entry name" value="MatE"/>
    <property type="match status" value="2"/>
</dbReference>
<dbReference type="PANTHER" id="PTHR43823:SF3">
    <property type="entry name" value="MULTIDRUG EXPORT PROTEIN MEPA"/>
    <property type="match status" value="1"/>
</dbReference>
<feature type="transmembrane region" description="Helical" evidence="10">
    <location>
        <begin position="87"/>
        <end position="109"/>
    </location>
</feature>
<evidence type="ECO:0000256" key="6">
    <source>
        <dbReference type="ARBA" id="ARBA00022692"/>
    </source>
</evidence>
<keyword evidence="6 10" id="KW-0812">Transmembrane</keyword>